<keyword evidence="7" id="KW-0965">Cell junction</keyword>
<evidence type="ECO:0000256" key="4">
    <source>
        <dbReference type="ARBA" id="ARBA00022475"/>
    </source>
</evidence>
<keyword evidence="3 12" id="KW-0813">Transport</keyword>
<comment type="similarity">
    <text evidence="12">Belongs to the pannexin family.</text>
</comment>
<dbReference type="PRINTS" id="PR01262">
    <property type="entry name" value="INNEXIN"/>
</dbReference>
<feature type="region of interest" description="Disordered" evidence="13">
    <location>
        <begin position="405"/>
        <end position="425"/>
    </location>
</feature>
<feature type="transmembrane region" description="Helical" evidence="12">
    <location>
        <begin position="166"/>
        <end position="188"/>
    </location>
</feature>
<keyword evidence="8 12" id="KW-1133">Transmembrane helix</keyword>
<evidence type="ECO:0000256" key="13">
    <source>
        <dbReference type="SAM" id="MobiDB-lite"/>
    </source>
</evidence>
<keyword evidence="5 12" id="KW-0812">Transmembrane</keyword>
<keyword evidence="9 12" id="KW-0406">Ion transport</keyword>
<dbReference type="WBParaSite" id="jg2008">
    <property type="protein sequence ID" value="jg2008"/>
    <property type="gene ID" value="jg2008"/>
</dbReference>
<reference evidence="15" key="1">
    <citation type="submission" date="2022-11" db="UniProtKB">
        <authorList>
            <consortium name="WormBaseParasite"/>
        </authorList>
    </citation>
    <scope>IDENTIFICATION</scope>
</reference>
<comment type="subcellular location">
    <subcellularLocation>
        <location evidence="1">Cell junction</location>
        <location evidence="1">Gap junction</location>
    </subcellularLocation>
    <subcellularLocation>
        <location evidence="2 12">Cell membrane</location>
        <topology evidence="2 12">Multi-pass membrane protein</topology>
    </subcellularLocation>
</comment>
<comment type="caution">
    <text evidence="12">Lacks conserved residue(s) required for the propagation of feature annotation.</text>
</comment>
<feature type="compositionally biased region" description="Basic residues" evidence="13">
    <location>
        <begin position="405"/>
        <end position="416"/>
    </location>
</feature>
<organism evidence="14 15">
    <name type="scientific">Ditylenchus dipsaci</name>
    <dbReference type="NCBI Taxonomy" id="166011"/>
    <lineage>
        <taxon>Eukaryota</taxon>
        <taxon>Metazoa</taxon>
        <taxon>Ecdysozoa</taxon>
        <taxon>Nematoda</taxon>
        <taxon>Chromadorea</taxon>
        <taxon>Rhabditida</taxon>
        <taxon>Tylenchina</taxon>
        <taxon>Tylenchomorpha</taxon>
        <taxon>Sphaerularioidea</taxon>
        <taxon>Anguinidae</taxon>
        <taxon>Anguininae</taxon>
        <taxon>Ditylenchus</taxon>
    </lineage>
</organism>
<evidence type="ECO:0000256" key="3">
    <source>
        <dbReference type="ARBA" id="ARBA00022448"/>
    </source>
</evidence>
<evidence type="ECO:0000313" key="15">
    <source>
        <dbReference type="WBParaSite" id="jg2008"/>
    </source>
</evidence>
<feature type="region of interest" description="Disordered" evidence="13">
    <location>
        <begin position="446"/>
        <end position="481"/>
    </location>
</feature>
<keyword evidence="4" id="KW-1003">Cell membrane</keyword>
<evidence type="ECO:0000256" key="9">
    <source>
        <dbReference type="ARBA" id="ARBA00023065"/>
    </source>
</evidence>
<keyword evidence="11 12" id="KW-0407">Ion channel</keyword>
<accession>A0A915DHV4</accession>
<dbReference type="Proteomes" id="UP000887574">
    <property type="component" value="Unplaced"/>
</dbReference>
<comment type="function">
    <text evidence="12">Structural component of the gap junctions.</text>
</comment>
<evidence type="ECO:0000256" key="2">
    <source>
        <dbReference type="ARBA" id="ARBA00004651"/>
    </source>
</evidence>
<evidence type="ECO:0000313" key="14">
    <source>
        <dbReference type="Proteomes" id="UP000887574"/>
    </source>
</evidence>
<protein>
    <recommendedName>
        <fullName evidence="12">Innexin</fullName>
    </recommendedName>
</protein>
<name>A0A915DHV4_9BILA</name>
<dbReference type="AlphaFoldDB" id="A0A915DHV4"/>
<dbReference type="InterPro" id="IPR000990">
    <property type="entry name" value="Innexin"/>
</dbReference>
<evidence type="ECO:0000256" key="7">
    <source>
        <dbReference type="ARBA" id="ARBA00022949"/>
    </source>
</evidence>
<feature type="compositionally biased region" description="Low complexity" evidence="13">
    <location>
        <begin position="453"/>
        <end position="462"/>
    </location>
</feature>
<evidence type="ECO:0000256" key="12">
    <source>
        <dbReference type="RuleBase" id="RU010713"/>
    </source>
</evidence>
<evidence type="ECO:0000256" key="10">
    <source>
        <dbReference type="ARBA" id="ARBA00023136"/>
    </source>
</evidence>
<keyword evidence="14" id="KW-1185">Reference proteome</keyword>
<feature type="transmembrane region" description="Helical" evidence="12">
    <location>
        <begin position="264"/>
        <end position="288"/>
    </location>
</feature>
<dbReference type="GO" id="GO:0005243">
    <property type="term" value="F:gap junction channel activity"/>
    <property type="evidence" value="ECO:0007669"/>
    <property type="project" value="TreeGrafter"/>
</dbReference>
<keyword evidence="10 12" id="KW-0472">Membrane</keyword>
<gene>
    <name evidence="12" type="primary">inx</name>
</gene>
<evidence type="ECO:0000256" key="1">
    <source>
        <dbReference type="ARBA" id="ARBA00004610"/>
    </source>
</evidence>
<dbReference type="GO" id="GO:0005921">
    <property type="term" value="C:gap junction"/>
    <property type="evidence" value="ECO:0007669"/>
    <property type="project" value="UniProtKB-SubCell"/>
</dbReference>
<dbReference type="PROSITE" id="PS51013">
    <property type="entry name" value="PANNEXIN"/>
    <property type="match status" value="1"/>
</dbReference>
<sequence>MIEALISMIRYLSARQDDDIVDRMNYLYTPNMLLAFSVLISFKQFGGRPLECMFPNKFPGKVHVATINANERYSAERKLSYYQWVPFFLLLQAACFRFPSFLWKCLSLSSGIQVHDIVSRAMDPGNLDTPTRQKNIETLANHISRALNFQQQISRRRRIVHRTKRLLNLSYSACFISYMYLVTKILYLSNVVMQLYLMNKFLGTDRHQWYGFGVIVDIMKGVPWESSGYFPRVSLCDFTVRQVANIQKYSVQCVLVINIFNEKIFILLWFWYSIMLLASIVSLLYWLVLMAFPCFGRWYVVQNLELNEMEDINTLKYKKEINKFVNEYLKQDGVFVLRMVSMHAGVLFSTELIMRLYKIFYGLDDSDANNSLKKTANNNSIAAHHHSVNANNTVEDNNRTEYLRQRHNKKKQKKQSLTKSAGSGLGSNLGSGLDLTTTLIPVAQVASGNQAGSSSSSSSSSDNDQKNALDDDDDDKATQKV</sequence>
<dbReference type="PANTHER" id="PTHR11893">
    <property type="entry name" value="INNEXIN"/>
    <property type="match status" value="1"/>
</dbReference>
<dbReference type="GO" id="GO:0005886">
    <property type="term" value="C:plasma membrane"/>
    <property type="evidence" value="ECO:0007669"/>
    <property type="project" value="UniProtKB-SubCell"/>
</dbReference>
<keyword evidence="6" id="KW-0303">Gap junction</keyword>
<evidence type="ECO:0000256" key="11">
    <source>
        <dbReference type="ARBA" id="ARBA00023303"/>
    </source>
</evidence>
<dbReference type="PANTHER" id="PTHR11893:SF31">
    <property type="entry name" value="INNEXIN-11"/>
    <property type="match status" value="1"/>
</dbReference>
<evidence type="ECO:0000256" key="6">
    <source>
        <dbReference type="ARBA" id="ARBA00022868"/>
    </source>
</evidence>
<dbReference type="Pfam" id="PF00876">
    <property type="entry name" value="Innexin"/>
    <property type="match status" value="1"/>
</dbReference>
<proteinExistence type="inferred from homology"/>
<evidence type="ECO:0000256" key="5">
    <source>
        <dbReference type="ARBA" id="ARBA00022692"/>
    </source>
</evidence>
<dbReference type="GO" id="GO:0034220">
    <property type="term" value="P:monoatomic ion transmembrane transport"/>
    <property type="evidence" value="ECO:0007669"/>
    <property type="project" value="UniProtKB-KW"/>
</dbReference>
<evidence type="ECO:0000256" key="8">
    <source>
        <dbReference type="ARBA" id="ARBA00022989"/>
    </source>
</evidence>